<comment type="similarity">
    <text evidence="4">Belongs to the DASH complex DAD4 family.</text>
</comment>
<keyword evidence="7" id="KW-0963">Cytoplasm</keyword>
<dbReference type="FunCoup" id="C4R8T5">
    <property type="interactions" value="16"/>
</dbReference>
<dbReference type="OMA" id="SQMWANY"/>
<keyword evidence="8" id="KW-0132">Cell division</keyword>
<dbReference type="GO" id="GO:0008608">
    <property type="term" value="P:attachment of spindle microtubules to kinetochore"/>
    <property type="evidence" value="ECO:0007669"/>
    <property type="project" value="InterPro"/>
</dbReference>
<dbReference type="SMR" id="C4R8T5"/>
<dbReference type="EMBL" id="FN392322">
    <property type="protein sequence ID" value="CAY72010.1"/>
    <property type="molecule type" value="Genomic_DNA"/>
</dbReference>
<keyword evidence="6" id="KW-0158">Chromosome</keyword>
<comment type="subcellular location">
    <subcellularLocation>
        <location evidence="3">Chromosome</location>
        <location evidence="3">Centromere</location>
        <location evidence="3">Kinetochore</location>
    </subcellularLocation>
    <subcellularLocation>
        <location evidence="2">Cytoplasm</location>
        <location evidence="2">Cytoskeleton</location>
        <location evidence="2">Spindle</location>
    </subcellularLocation>
    <subcellularLocation>
        <location evidence="1">Nucleus</location>
    </subcellularLocation>
</comment>
<evidence type="ECO:0000256" key="11">
    <source>
        <dbReference type="ARBA" id="ARBA00022838"/>
    </source>
</evidence>
<keyword evidence="9" id="KW-0493">Microtubule</keyword>
<keyword evidence="10" id="KW-0498">Mitosis</keyword>
<evidence type="ECO:0000256" key="5">
    <source>
        <dbReference type="ARBA" id="ARBA00020259"/>
    </source>
</evidence>
<dbReference type="InterPro" id="IPR013959">
    <property type="entry name" value="DASH_Dad4"/>
</dbReference>
<evidence type="ECO:0000256" key="13">
    <source>
        <dbReference type="ARBA" id="ARBA00023242"/>
    </source>
</evidence>
<organism evidence="17 18">
    <name type="scientific">Komagataella phaffii (strain GS115 / ATCC 20864)</name>
    <name type="common">Yeast</name>
    <name type="synonym">Pichia pastoris</name>
    <dbReference type="NCBI Taxonomy" id="644223"/>
    <lineage>
        <taxon>Eukaryota</taxon>
        <taxon>Fungi</taxon>
        <taxon>Dikarya</taxon>
        <taxon>Ascomycota</taxon>
        <taxon>Saccharomycotina</taxon>
        <taxon>Pichiomycetes</taxon>
        <taxon>Pichiales</taxon>
        <taxon>Pichiaceae</taxon>
        <taxon>Komagataella</taxon>
    </lineage>
</organism>
<reference evidence="17 18" key="1">
    <citation type="journal article" date="2009" name="Nat. Biotechnol.">
        <title>Genome sequence of the recombinant protein production host Pichia pastoris.</title>
        <authorList>
            <person name="De Schutter K."/>
            <person name="Lin Y.C."/>
            <person name="Tiels P."/>
            <person name="Van Hecke A."/>
            <person name="Glinka S."/>
            <person name="Weber-Lehmann J."/>
            <person name="Rouze P."/>
            <person name="Van de Peer Y."/>
            <person name="Callewaert N."/>
        </authorList>
    </citation>
    <scope>NUCLEOTIDE SEQUENCE [LARGE SCALE GENOMIC DNA]</scope>
    <source>
        <strain evidence="18">GS115 / ATCC 20864</strain>
    </source>
</reference>
<evidence type="ECO:0000256" key="7">
    <source>
        <dbReference type="ARBA" id="ARBA00022490"/>
    </source>
</evidence>
<evidence type="ECO:0000256" key="6">
    <source>
        <dbReference type="ARBA" id="ARBA00022454"/>
    </source>
</evidence>
<dbReference type="eggNOG" id="ENOG502S890">
    <property type="taxonomic scope" value="Eukaryota"/>
</dbReference>
<evidence type="ECO:0000313" key="17">
    <source>
        <dbReference type="EMBL" id="CAY72010.1"/>
    </source>
</evidence>
<keyword evidence="11" id="KW-0995">Kinetochore</keyword>
<gene>
    <name evidence="17" type="ordered locus">PAS_chr4_0748</name>
</gene>
<keyword evidence="13" id="KW-0539">Nucleus</keyword>
<evidence type="ECO:0000256" key="1">
    <source>
        <dbReference type="ARBA" id="ARBA00004123"/>
    </source>
</evidence>
<evidence type="ECO:0000256" key="12">
    <source>
        <dbReference type="ARBA" id="ARBA00023212"/>
    </source>
</evidence>
<dbReference type="STRING" id="644223.C4R8T5"/>
<name>C4R8T5_KOMPG</name>
<proteinExistence type="inferred from homology"/>
<dbReference type="GO" id="GO:0072686">
    <property type="term" value="C:mitotic spindle"/>
    <property type="evidence" value="ECO:0007669"/>
    <property type="project" value="InterPro"/>
</dbReference>
<dbReference type="GO" id="GO:0005874">
    <property type="term" value="C:microtubule"/>
    <property type="evidence" value="ECO:0007669"/>
    <property type="project" value="UniProtKB-KW"/>
</dbReference>
<evidence type="ECO:0000256" key="16">
    <source>
        <dbReference type="ARBA" id="ARBA00030569"/>
    </source>
</evidence>
<dbReference type="Pfam" id="PF08650">
    <property type="entry name" value="DASH_Dad4"/>
    <property type="match status" value="1"/>
</dbReference>
<dbReference type="GO" id="GO:0042729">
    <property type="term" value="C:DASH complex"/>
    <property type="evidence" value="ECO:0007669"/>
    <property type="project" value="EnsemblFungi"/>
</dbReference>
<evidence type="ECO:0000313" key="18">
    <source>
        <dbReference type="Proteomes" id="UP000000314"/>
    </source>
</evidence>
<dbReference type="InParanoid" id="C4R8T5"/>
<dbReference type="RefSeq" id="XP_002494189.1">
    <property type="nucleotide sequence ID" value="XM_002494144.1"/>
</dbReference>
<evidence type="ECO:0000256" key="10">
    <source>
        <dbReference type="ARBA" id="ARBA00022776"/>
    </source>
</evidence>
<evidence type="ECO:0000256" key="15">
    <source>
        <dbReference type="ARBA" id="ARBA00023328"/>
    </source>
</evidence>
<evidence type="ECO:0000256" key="3">
    <source>
        <dbReference type="ARBA" id="ARBA00004629"/>
    </source>
</evidence>
<evidence type="ECO:0000256" key="9">
    <source>
        <dbReference type="ARBA" id="ARBA00022701"/>
    </source>
</evidence>
<dbReference type="GO" id="GO:0051301">
    <property type="term" value="P:cell division"/>
    <property type="evidence" value="ECO:0007669"/>
    <property type="project" value="UniProtKB-KW"/>
</dbReference>
<dbReference type="PANTHER" id="PTHR28222">
    <property type="entry name" value="DASH COMPLEX SUBUNIT DAD4"/>
    <property type="match status" value="1"/>
</dbReference>
<evidence type="ECO:0000256" key="2">
    <source>
        <dbReference type="ARBA" id="ARBA00004186"/>
    </source>
</evidence>
<evidence type="ECO:0000256" key="14">
    <source>
        <dbReference type="ARBA" id="ARBA00023306"/>
    </source>
</evidence>
<dbReference type="Proteomes" id="UP000000314">
    <property type="component" value="Chromosome 4"/>
</dbReference>
<evidence type="ECO:0000256" key="4">
    <source>
        <dbReference type="ARBA" id="ARBA00009754"/>
    </source>
</evidence>
<keyword evidence="15" id="KW-0137">Centromere</keyword>
<dbReference type="GeneID" id="8200641"/>
<dbReference type="HOGENOM" id="CLU_177920_1_1_1"/>
<evidence type="ECO:0000256" key="8">
    <source>
        <dbReference type="ARBA" id="ARBA00022618"/>
    </source>
</evidence>
<dbReference type="PANTHER" id="PTHR28222:SF1">
    <property type="entry name" value="DASH COMPLEX SUBUNIT DAD4"/>
    <property type="match status" value="1"/>
</dbReference>
<sequence>MENPHEQVQNALHARIINNMERMNESIVIINKALEEINKSNLDIELLAQMWESYIKNSNYLLEATSSLENPV</sequence>
<keyword evidence="18" id="KW-1185">Reference proteome</keyword>
<keyword evidence="12" id="KW-0206">Cytoskeleton</keyword>
<dbReference type="OrthoDB" id="5516652at2759"/>
<dbReference type="AlphaFoldDB" id="C4R8T5"/>
<dbReference type="KEGG" id="ppa:PAS_chr4_0748"/>
<accession>C4R8T5</accession>
<keyword evidence="14" id="KW-0131">Cell cycle</keyword>
<protein>
    <recommendedName>
        <fullName evidence="5">DASH complex subunit DAD4</fullName>
    </recommendedName>
    <alternativeName>
        <fullName evidence="16">Outer kinetochore protein DAD4</fullName>
    </alternativeName>
</protein>